<dbReference type="PATRIC" id="fig|1423731.3.peg.45"/>
<dbReference type="PANTHER" id="PTHR30213:SF0">
    <property type="entry name" value="UPF0761 MEMBRANE PROTEIN YIHY"/>
    <property type="match status" value="1"/>
</dbReference>
<keyword evidence="2" id="KW-1003">Cell membrane</keyword>
<evidence type="ECO:0000256" key="5">
    <source>
        <dbReference type="ARBA" id="ARBA00023136"/>
    </source>
</evidence>
<keyword evidence="3 6" id="KW-0812">Transmembrane</keyword>
<dbReference type="PANTHER" id="PTHR30213">
    <property type="entry name" value="INNER MEMBRANE PROTEIN YHJD"/>
    <property type="match status" value="1"/>
</dbReference>
<comment type="caution">
    <text evidence="7">The sequence shown here is derived from an EMBL/GenBank/DDBJ whole genome shotgun (WGS) entry which is preliminary data.</text>
</comment>
<keyword evidence="4 6" id="KW-1133">Transmembrane helix</keyword>
<feature type="transmembrane region" description="Helical" evidence="6">
    <location>
        <begin position="43"/>
        <end position="65"/>
    </location>
</feature>
<evidence type="ECO:0000256" key="3">
    <source>
        <dbReference type="ARBA" id="ARBA00022692"/>
    </source>
</evidence>
<dbReference type="Proteomes" id="UP000051621">
    <property type="component" value="Unassembled WGS sequence"/>
</dbReference>
<dbReference type="STRING" id="1423731.FC81_GL000042"/>
<evidence type="ECO:0000256" key="2">
    <source>
        <dbReference type="ARBA" id="ARBA00022475"/>
    </source>
</evidence>
<evidence type="ECO:0000256" key="6">
    <source>
        <dbReference type="SAM" id="Phobius"/>
    </source>
</evidence>
<dbReference type="InterPro" id="IPR017039">
    <property type="entry name" value="Virul_fac_BrkB"/>
</dbReference>
<dbReference type="Pfam" id="PF03631">
    <property type="entry name" value="Virul_fac_BrkB"/>
    <property type="match status" value="1"/>
</dbReference>
<sequence length="309" mass="34356">MYLAMGWGVAIIKKSGWKEIIKVTKAVFQRATDIDISNTSIVIAYYSLLAFFPSIILVGNILPLLNVKAETILSYLETAVPATIYATLHPIVDSFLNRGSGGLISISALVALWAASKGINALKLAMNNAYDVEDSQGAVTARIISFAITIVFAILLILIIILFSFGQMVLSYITPILNLPVEFVGIFSKLKWPLTFGGLFIILSLMYYFLPNAKLHLTLVFPGALLATFGWIILAQGFSIYVKYFAKSVLSYGTIGTFIVLLFWLNYSGWIIMLGASLNATLEYRQHNIIKPREGKLRRYLRSNYNNKK</sequence>
<protein>
    <submittedName>
        <fullName evidence="7">Ribonuclease BN</fullName>
    </submittedName>
</protein>
<keyword evidence="8" id="KW-1185">Reference proteome</keyword>
<feature type="transmembrane region" description="Helical" evidence="6">
    <location>
        <begin position="143"/>
        <end position="170"/>
    </location>
</feature>
<feature type="transmembrane region" description="Helical" evidence="6">
    <location>
        <begin position="103"/>
        <end position="122"/>
    </location>
</feature>
<evidence type="ECO:0000256" key="1">
    <source>
        <dbReference type="ARBA" id="ARBA00004651"/>
    </source>
</evidence>
<reference evidence="7" key="1">
    <citation type="journal article" date="2015" name="Genome Announc.">
        <title>Expanding the biotechnology potential of lactobacilli through comparative genomics of 213 strains and associated genera.</title>
        <authorList>
            <person name="Sun Z."/>
            <person name="Harris H.M."/>
            <person name="McCann A."/>
            <person name="Guo C."/>
            <person name="Argimon S."/>
            <person name="Zhang W."/>
            <person name="Yang X."/>
            <person name="Jeffery I.B."/>
            <person name="Cooney J.C."/>
            <person name="Kagawa T.F."/>
            <person name="Liu W."/>
            <person name="Song Y."/>
            <person name="Salvetti E."/>
            <person name="Wrobel A."/>
            <person name="Rasinkangas P."/>
            <person name="Parkhill J."/>
            <person name="Rea M.C."/>
            <person name="O'Sullivan O."/>
            <person name="Ritari J."/>
            <person name="Douillard F.P."/>
            <person name="Paul Ross R."/>
            <person name="Yang R."/>
            <person name="Briner A.E."/>
            <person name="Felis G.E."/>
            <person name="de Vos W.M."/>
            <person name="Barrangou R."/>
            <person name="Klaenhammer T.R."/>
            <person name="Caufield P.W."/>
            <person name="Cui Y."/>
            <person name="Zhang H."/>
            <person name="O'Toole P.W."/>
        </authorList>
    </citation>
    <scope>NUCLEOTIDE SEQUENCE [LARGE SCALE GENOMIC DNA]</scope>
    <source>
        <strain evidence="7">DSM 19910</strain>
    </source>
</reference>
<feature type="transmembrane region" description="Helical" evidence="6">
    <location>
        <begin position="217"/>
        <end position="238"/>
    </location>
</feature>
<accession>A0A0R1LY02</accession>
<evidence type="ECO:0000256" key="4">
    <source>
        <dbReference type="ARBA" id="ARBA00022989"/>
    </source>
</evidence>
<feature type="transmembrane region" description="Helical" evidence="6">
    <location>
        <begin position="72"/>
        <end position="91"/>
    </location>
</feature>
<dbReference type="GO" id="GO:0005886">
    <property type="term" value="C:plasma membrane"/>
    <property type="evidence" value="ECO:0007669"/>
    <property type="project" value="UniProtKB-SubCell"/>
</dbReference>
<organism evidence="7 8">
    <name type="scientific">Liquorilactobacillus capillatus DSM 19910</name>
    <dbReference type="NCBI Taxonomy" id="1423731"/>
    <lineage>
        <taxon>Bacteria</taxon>
        <taxon>Bacillati</taxon>
        <taxon>Bacillota</taxon>
        <taxon>Bacilli</taxon>
        <taxon>Lactobacillales</taxon>
        <taxon>Lactobacillaceae</taxon>
        <taxon>Liquorilactobacillus</taxon>
    </lineage>
</organism>
<dbReference type="AlphaFoldDB" id="A0A0R1LY02"/>
<keyword evidence="5 6" id="KW-0472">Membrane</keyword>
<evidence type="ECO:0000313" key="7">
    <source>
        <dbReference type="EMBL" id="KRL00265.1"/>
    </source>
</evidence>
<feature type="transmembrane region" description="Helical" evidence="6">
    <location>
        <begin position="190"/>
        <end position="210"/>
    </location>
</feature>
<name>A0A0R1LY02_9LACO</name>
<proteinExistence type="predicted"/>
<dbReference type="PIRSF" id="PIRSF035875">
    <property type="entry name" value="RNase_BN"/>
    <property type="match status" value="1"/>
</dbReference>
<gene>
    <name evidence="7" type="ORF">FC81_GL000042</name>
</gene>
<dbReference type="NCBIfam" id="TIGR00765">
    <property type="entry name" value="yihY_not_rbn"/>
    <property type="match status" value="1"/>
</dbReference>
<comment type="subcellular location">
    <subcellularLocation>
        <location evidence="1">Cell membrane</location>
        <topology evidence="1">Multi-pass membrane protein</topology>
    </subcellularLocation>
</comment>
<evidence type="ECO:0000313" key="8">
    <source>
        <dbReference type="Proteomes" id="UP000051621"/>
    </source>
</evidence>
<dbReference type="EMBL" id="AZEF01000053">
    <property type="protein sequence ID" value="KRL00265.1"/>
    <property type="molecule type" value="Genomic_DNA"/>
</dbReference>